<dbReference type="GO" id="GO:0031347">
    <property type="term" value="P:regulation of defense response"/>
    <property type="evidence" value="ECO:0007669"/>
    <property type="project" value="UniProtKB-UniRule"/>
</dbReference>
<feature type="domain" description="Tify" evidence="3">
    <location>
        <begin position="81"/>
        <end position="115"/>
    </location>
</feature>
<dbReference type="GO" id="GO:0005634">
    <property type="term" value="C:nucleus"/>
    <property type="evidence" value="ECO:0007669"/>
    <property type="project" value="UniProtKB-SubCell"/>
</dbReference>
<sequence>MHLTFLRRPQIMSAVEPNHPPPRPLKNRFHRSQSFRDIQSSIAKMNPEVVKTVIESGKRPLHLVDHLDHRCSSSDSFRMPSETCTFPLTIFYNGMVNVFQVPAFQAEAILKLAYEDEKPISPSTHQLQILKQGKPDFDESCSNPPRIARQRSLQRFIKKRSERFISYSLITCLIKL</sequence>
<dbReference type="PANTHER" id="PTHR33077">
    <property type="entry name" value="PROTEIN TIFY 4A-RELATED-RELATED"/>
    <property type="match status" value="1"/>
</dbReference>
<dbReference type="Proteomes" id="UP001408789">
    <property type="component" value="Unassembled WGS sequence"/>
</dbReference>
<keyword evidence="2" id="KW-0539">Nucleus</keyword>
<dbReference type="AlphaFoldDB" id="A0AAP0D034"/>
<gene>
    <name evidence="4" type="ORF">SSX86_017432</name>
</gene>
<comment type="domain">
    <text evidence="2">The jas domain is required for interaction with COI1.</text>
</comment>
<comment type="similarity">
    <text evidence="1 2">Belongs to the TIFY/JAZ family.</text>
</comment>
<dbReference type="PROSITE" id="PS51320">
    <property type="entry name" value="TIFY"/>
    <property type="match status" value="1"/>
</dbReference>
<comment type="caution">
    <text evidence="4">The sequence shown here is derived from an EMBL/GenBank/DDBJ whole genome shotgun (WGS) entry which is preliminary data.</text>
</comment>
<name>A0AAP0D034_9ASTR</name>
<evidence type="ECO:0000313" key="4">
    <source>
        <dbReference type="EMBL" id="KAK9063562.1"/>
    </source>
</evidence>
<accession>A0AAP0D034</accession>
<dbReference type="Pfam" id="PF06200">
    <property type="entry name" value="tify"/>
    <property type="match status" value="1"/>
</dbReference>
<dbReference type="InterPro" id="IPR010399">
    <property type="entry name" value="Tify_dom"/>
</dbReference>
<proteinExistence type="inferred from homology"/>
<dbReference type="GO" id="GO:0009611">
    <property type="term" value="P:response to wounding"/>
    <property type="evidence" value="ECO:0007669"/>
    <property type="project" value="UniProtKB-UniRule"/>
</dbReference>
<evidence type="ECO:0000256" key="2">
    <source>
        <dbReference type="RuleBase" id="RU369065"/>
    </source>
</evidence>
<dbReference type="PANTHER" id="PTHR33077:SF61">
    <property type="entry name" value="PROTEIN TIFY 3A-RELATED"/>
    <property type="match status" value="1"/>
</dbReference>
<keyword evidence="5" id="KW-1185">Reference proteome</keyword>
<protein>
    <recommendedName>
        <fullName evidence="2">Protein TIFY</fullName>
    </recommendedName>
    <alternativeName>
        <fullName evidence="2">Jasmonate ZIM domain-containing protein</fullName>
    </alternativeName>
</protein>
<organism evidence="4 5">
    <name type="scientific">Deinandra increscens subsp. villosa</name>
    <dbReference type="NCBI Taxonomy" id="3103831"/>
    <lineage>
        <taxon>Eukaryota</taxon>
        <taxon>Viridiplantae</taxon>
        <taxon>Streptophyta</taxon>
        <taxon>Embryophyta</taxon>
        <taxon>Tracheophyta</taxon>
        <taxon>Spermatophyta</taxon>
        <taxon>Magnoliopsida</taxon>
        <taxon>eudicotyledons</taxon>
        <taxon>Gunneridae</taxon>
        <taxon>Pentapetalae</taxon>
        <taxon>asterids</taxon>
        <taxon>campanulids</taxon>
        <taxon>Asterales</taxon>
        <taxon>Asteraceae</taxon>
        <taxon>Asteroideae</taxon>
        <taxon>Heliantheae alliance</taxon>
        <taxon>Madieae</taxon>
        <taxon>Madiinae</taxon>
        <taxon>Deinandra</taxon>
    </lineage>
</organism>
<dbReference type="SMART" id="SM00979">
    <property type="entry name" value="TIFY"/>
    <property type="match status" value="1"/>
</dbReference>
<reference evidence="4 5" key="1">
    <citation type="submission" date="2024-04" db="EMBL/GenBank/DDBJ databases">
        <title>The reference genome of an endangered Asteraceae, Deinandra increscens subsp. villosa, native to the Central Coast of California.</title>
        <authorList>
            <person name="Guilliams M."/>
            <person name="Hasenstab-Lehman K."/>
            <person name="Meyer R."/>
            <person name="Mcevoy S."/>
        </authorList>
    </citation>
    <scope>NUCLEOTIDE SEQUENCE [LARGE SCALE GENOMIC DNA]</scope>
    <source>
        <tissue evidence="4">Leaf</tissue>
    </source>
</reference>
<dbReference type="InterPro" id="IPR040390">
    <property type="entry name" value="TIFY/JAZ"/>
</dbReference>
<evidence type="ECO:0000313" key="5">
    <source>
        <dbReference type="Proteomes" id="UP001408789"/>
    </source>
</evidence>
<dbReference type="GO" id="GO:2000022">
    <property type="term" value="P:regulation of jasmonic acid mediated signaling pathway"/>
    <property type="evidence" value="ECO:0007669"/>
    <property type="project" value="UniProtKB-UniRule"/>
</dbReference>
<evidence type="ECO:0000256" key="1">
    <source>
        <dbReference type="ARBA" id="ARBA00008614"/>
    </source>
</evidence>
<evidence type="ECO:0000259" key="3">
    <source>
        <dbReference type="PROSITE" id="PS51320"/>
    </source>
</evidence>
<keyword evidence="2" id="KW-1184">Jasmonic acid signaling pathway</keyword>
<comment type="function">
    <text evidence="2">Repressor of jasmonate responses.</text>
</comment>
<comment type="subcellular location">
    <subcellularLocation>
        <location evidence="2">Nucleus</location>
    </subcellularLocation>
</comment>
<dbReference type="EMBL" id="JBCNJP010000018">
    <property type="protein sequence ID" value="KAK9063562.1"/>
    <property type="molecule type" value="Genomic_DNA"/>
</dbReference>